<keyword evidence="5" id="KW-0460">Magnesium</keyword>
<protein>
    <recommendedName>
        <fullName evidence="2">Putative 4-hydroxy-4-methyl-2-oxoglutarate aldolase</fullName>
    </recommendedName>
    <alternativeName>
        <fullName evidence="3">Regulator of ribonuclease activity homolog</fullName>
    </alternativeName>
    <alternativeName>
        <fullName evidence="4">RraA-like protein</fullName>
    </alternativeName>
</protein>
<feature type="binding site" evidence="5">
    <location>
        <position position="132"/>
    </location>
    <ligand>
        <name>Mg(2+)</name>
        <dbReference type="ChEBI" id="CHEBI:18420"/>
    </ligand>
</feature>
<dbReference type="OrthoDB" id="8717144at2"/>
<evidence type="ECO:0000256" key="4">
    <source>
        <dbReference type="ARBA" id="ARBA00030169"/>
    </source>
</evidence>
<keyword evidence="6" id="KW-0489">Methyltransferase</keyword>
<feature type="binding site" evidence="5">
    <location>
        <position position="131"/>
    </location>
    <ligand>
        <name>substrate</name>
    </ligand>
</feature>
<dbReference type="AlphaFoldDB" id="A0A433ZTI7"/>
<evidence type="ECO:0000256" key="2">
    <source>
        <dbReference type="ARBA" id="ARBA00016549"/>
    </source>
</evidence>
<comment type="cofactor">
    <cofactor evidence="5">
        <name>Mg(2+)</name>
        <dbReference type="ChEBI" id="CHEBI:18420"/>
    </cofactor>
</comment>
<dbReference type="PANTHER" id="PTHR33254:SF4">
    <property type="entry name" value="4-HYDROXY-4-METHYL-2-OXOGLUTARATE ALDOLASE 3-RELATED"/>
    <property type="match status" value="1"/>
</dbReference>
<dbReference type="GO" id="GO:0008168">
    <property type="term" value="F:methyltransferase activity"/>
    <property type="evidence" value="ECO:0007669"/>
    <property type="project" value="UniProtKB-KW"/>
</dbReference>
<comment type="cofactor">
    <cofactor evidence="1">
        <name>a divalent metal cation</name>
        <dbReference type="ChEBI" id="CHEBI:60240"/>
    </cofactor>
</comment>
<proteinExistence type="predicted"/>
<dbReference type="GO" id="GO:0032259">
    <property type="term" value="P:methylation"/>
    <property type="evidence" value="ECO:0007669"/>
    <property type="project" value="UniProtKB-KW"/>
</dbReference>
<dbReference type="InterPro" id="IPR036704">
    <property type="entry name" value="RraA/RraA-like_sf"/>
</dbReference>
<evidence type="ECO:0000256" key="3">
    <source>
        <dbReference type="ARBA" id="ARBA00029596"/>
    </source>
</evidence>
<keyword evidence="5" id="KW-0479">Metal-binding</keyword>
<evidence type="ECO:0000313" key="7">
    <source>
        <dbReference type="Proteomes" id="UP000286908"/>
    </source>
</evidence>
<dbReference type="Pfam" id="PF03737">
    <property type="entry name" value="RraA-like"/>
    <property type="match status" value="1"/>
</dbReference>
<accession>A0A433ZTI7</accession>
<evidence type="ECO:0000313" key="6">
    <source>
        <dbReference type="EMBL" id="RUT65440.1"/>
    </source>
</evidence>
<keyword evidence="6" id="KW-0808">Transferase</keyword>
<dbReference type="GO" id="GO:0046872">
    <property type="term" value="F:metal ion binding"/>
    <property type="evidence" value="ECO:0007669"/>
    <property type="project" value="UniProtKB-KW"/>
</dbReference>
<dbReference type="PANTHER" id="PTHR33254">
    <property type="entry name" value="4-HYDROXY-4-METHYL-2-OXOGLUTARATE ALDOLASE 3-RELATED"/>
    <property type="match status" value="1"/>
</dbReference>
<gene>
    <name evidence="6" type="ORF">CKG00_02750</name>
</gene>
<organism evidence="6 7">
    <name type="scientific">Morganella morganii</name>
    <name type="common">Proteus morganii</name>
    <dbReference type="NCBI Taxonomy" id="582"/>
    <lineage>
        <taxon>Bacteria</taxon>
        <taxon>Pseudomonadati</taxon>
        <taxon>Pseudomonadota</taxon>
        <taxon>Gammaproteobacteria</taxon>
        <taxon>Enterobacterales</taxon>
        <taxon>Morganellaceae</taxon>
        <taxon>Morganella</taxon>
    </lineage>
</organism>
<evidence type="ECO:0000256" key="1">
    <source>
        <dbReference type="ARBA" id="ARBA00001968"/>
    </source>
</evidence>
<dbReference type="Proteomes" id="UP000286908">
    <property type="component" value="Unassembled WGS sequence"/>
</dbReference>
<name>A0A433ZTI7_MORMO</name>
<dbReference type="CDD" id="cd16841">
    <property type="entry name" value="RraA_family"/>
    <property type="match status" value="1"/>
</dbReference>
<dbReference type="EMBL" id="NRQY01000001">
    <property type="protein sequence ID" value="RUT65440.1"/>
    <property type="molecule type" value="Genomic_DNA"/>
</dbReference>
<evidence type="ECO:0000256" key="5">
    <source>
        <dbReference type="PIRSR" id="PIRSR605493-1"/>
    </source>
</evidence>
<dbReference type="SUPFAM" id="SSF89562">
    <property type="entry name" value="RraA-like"/>
    <property type="match status" value="1"/>
</dbReference>
<comment type="caution">
    <text evidence="6">The sequence shown here is derived from an EMBL/GenBank/DDBJ whole genome shotgun (WGS) entry which is preliminary data.</text>
</comment>
<reference evidence="6 7" key="1">
    <citation type="submission" date="2017-08" db="EMBL/GenBank/DDBJ databases">
        <title>Draft genome sequence of pheromone producing symbiont Morganella morganii, of the female New Zealand grass grub Costelytra giveni.</title>
        <authorList>
            <person name="Laugraud A."/>
            <person name="Young S.D."/>
            <person name="Hurst M.H."/>
        </authorList>
    </citation>
    <scope>NUCLEOTIDE SEQUENCE [LARGE SCALE GENOMIC DNA]</scope>
    <source>
        <strain evidence="6 7">MMsCG</strain>
    </source>
</reference>
<dbReference type="Gene3D" id="3.50.30.40">
    <property type="entry name" value="Ribonuclease E inhibitor RraA/RraA-like"/>
    <property type="match status" value="1"/>
</dbReference>
<dbReference type="InterPro" id="IPR005493">
    <property type="entry name" value="RraA/RraA-like"/>
</dbReference>
<sequence>MNKINTVLSDKLKSLKISTSTFVDVMDGLKTGSVLSHKLQSQNLTNYYLTGQAYTVQWKIVRKSHNILEPFPSTWEQVRDFLVPELHTAENLVYVAGSGECICDAALAGGMSCTYFEKLGFSGVITGGAVRDGQDLNALSIPVIATNLTPTDTQGAYYVSETGGSCQIEQTIIHTGDLIIADINGVVVIPYCDIEAVISKAIEITEIENNMLEKIRQGERLPDLITATGRI</sequence>